<organism evidence="4 5">
    <name type="scientific">Aquibium pacificus</name>
    <dbReference type="NCBI Taxonomy" id="3153579"/>
    <lineage>
        <taxon>Bacteria</taxon>
        <taxon>Pseudomonadati</taxon>
        <taxon>Pseudomonadota</taxon>
        <taxon>Alphaproteobacteria</taxon>
        <taxon>Hyphomicrobiales</taxon>
        <taxon>Phyllobacteriaceae</taxon>
        <taxon>Aquibium</taxon>
    </lineage>
</organism>
<dbReference type="Gene3D" id="1.10.4100.10">
    <property type="entry name" value="2-methylcitrate dehydratase PrpD"/>
    <property type="match status" value="1"/>
</dbReference>
<evidence type="ECO:0000259" key="3">
    <source>
        <dbReference type="Pfam" id="PF19305"/>
    </source>
</evidence>
<evidence type="ECO:0000313" key="5">
    <source>
        <dbReference type="Proteomes" id="UP001556692"/>
    </source>
</evidence>
<accession>A0ABV3SQZ7</accession>
<dbReference type="InterPro" id="IPR045337">
    <property type="entry name" value="MmgE_PrpD_C"/>
</dbReference>
<dbReference type="PANTHER" id="PTHR16943">
    <property type="entry name" value="2-METHYLCITRATE DEHYDRATASE-RELATED"/>
    <property type="match status" value="1"/>
</dbReference>
<feature type="domain" description="MmgE/PrpD C-terminal" evidence="3">
    <location>
        <begin position="269"/>
        <end position="425"/>
    </location>
</feature>
<dbReference type="InterPro" id="IPR042183">
    <property type="entry name" value="MmgE/PrpD_sf_1"/>
</dbReference>
<protein>
    <submittedName>
        <fullName evidence="4">MmgE/PrpD family protein</fullName>
    </submittedName>
</protein>
<dbReference type="SUPFAM" id="SSF103378">
    <property type="entry name" value="2-methylcitrate dehydratase PrpD"/>
    <property type="match status" value="1"/>
</dbReference>
<evidence type="ECO:0000256" key="1">
    <source>
        <dbReference type="ARBA" id="ARBA00006174"/>
    </source>
</evidence>
<dbReference type="InterPro" id="IPR042188">
    <property type="entry name" value="MmgE/PrpD_sf_2"/>
</dbReference>
<dbReference type="InterPro" id="IPR005656">
    <property type="entry name" value="MmgE_PrpD"/>
</dbReference>
<keyword evidence="5" id="KW-1185">Reference proteome</keyword>
<evidence type="ECO:0000259" key="2">
    <source>
        <dbReference type="Pfam" id="PF03972"/>
    </source>
</evidence>
<dbReference type="EMBL" id="JBDPGJ010000006">
    <property type="protein sequence ID" value="MEX0408638.1"/>
    <property type="molecule type" value="Genomic_DNA"/>
</dbReference>
<dbReference type="InterPro" id="IPR036148">
    <property type="entry name" value="MmgE/PrpD_sf"/>
</dbReference>
<gene>
    <name evidence="4" type="ORF">ABGN05_23575</name>
</gene>
<dbReference type="Gene3D" id="3.30.1330.120">
    <property type="entry name" value="2-methylcitrate dehydratase PrpD"/>
    <property type="match status" value="1"/>
</dbReference>
<evidence type="ECO:0000313" key="4">
    <source>
        <dbReference type="EMBL" id="MEX0408638.1"/>
    </source>
</evidence>
<dbReference type="RefSeq" id="WP_367956514.1">
    <property type="nucleotide sequence ID" value="NZ_JBDPGJ010000006.1"/>
</dbReference>
<dbReference type="InterPro" id="IPR045336">
    <property type="entry name" value="MmgE_PrpD_N"/>
</dbReference>
<dbReference type="Pfam" id="PF19305">
    <property type="entry name" value="MmgE_PrpD_C"/>
    <property type="match status" value="1"/>
</dbReference>
<reference evidence="4 5" key="1">
    <citation type="submission" date="2024-05" db="EMBL/GenBank/DDBJ databases">
        <authorList>
            <person name="Jiang F."/>
        </authorList>
    </citation>
    <scope>NUCLEOTIDE SEQUENCE [LARGE SCALE GENOMIC DNA]</scope>
    <source>
        <strain evidence="4 5">LZ166</strain>
    </source>
</reference>
<sequence>MTRDVAEDLAEFASGAADLPVQAQASTLNDLIDTLACAAAGLGSGGVGEIRGILSDWSGKPEARLWFNAEAAPAPWAALYNGIASHAVEFDDTHDRAILHAGITVIPAVAAAAERRGNIPGSELIASIAVGVDVACRLALATNCGPGETGWLLTPLCGTFGAAAGAARALGLDAEQTLNALGLAYAQAAGNGQATIDGALAKRLQAGLAAKAGTLAAIMAAAGITGARQVFEGKRGFYAVYQASDYDRSKIARGLGEQFEIEKLSFKPYPCCRWTHAALEAALAARAENASPANLESIHVSVNRQAYNSTGDPIAVKRKPRNVVDAQFSIPFAVAAALVDGQVGLEHFTETAIARADLLDVAAKVSVDIGDDWSSDQTRSVSPARLTLLTADGREITRTVDRPSGGSGDPNIDRILRDKFIRCCGIAGLREDLAVARLEALTVIGRADNAVAVLRNVTGDVAPA</sequence>
<feature type="domain" description="MmgE/PrpD N-terminal" evidence="2">
    <location>
        <begin position="8"/>
        <end position="244"/>
    </location>
</feature>
<dbReference type="Pfam" id="PF03972">
    <property type="entry name" value="MmgE_PrpD_N"/>
    <property type="match status" value="1"/>
</dbReference>
<dbReference type="Proteomes" id="UP001556692">
    <property type="component" value="Unassembled WGS sequence"/>
</dbReference>
<dbReference type="PANTHER" id="PTHR16943:SF8">
    <property type="entry name" value="2-METHYLCITRATE DEHYDRATASE"/>
    <property type="match status" value="1"/>
</dbReference>
<comment type="caution">
    <text evidence="4">The sequence shown here is derived from an EMBL/GenBank/DDBJ whole genome shotgun (WGS) entry which is preliminary data.</text>
</comment>
<name>A0ABV3SQZ7_9HYPH</name>
<proteinExistence type="inferred from homology"/>
<comment type="similarity">
    <text evidence="1">Belongs to the PrpD family.</text>
</comment>